<dbReference type="Proteomes" id="UP001180973">
    <property type="component" value="Unassembled WGS sequence"/>
</dbReference>
<dbReference type="NCBIfam" id="TIGR03847">
    <property type="entry name" value="conserved hypothetical protein"/>
    <property type="match status" value="1"/>
</dbReference>
<sequence>MTHQVHAFEPPERFVAGTVGPPGERAFFLQARGGGRLVSVALEKVQVSLLAEKLEELLSEAQRRFGVELPEPVALVGDNDPLDTPVDEEFRVGTLGLAFDVDTATVVIEAIAVGEAEVEVELGEPDDDTEDAEDEDEEPDEDLDRLRVRLTPEATRQFIERARRVVNAGRPPCPLCGQPLDPAGHLCPRHNGYHR</sequence>
<organism evidence="2 3">
    <name type="scientific">Micromonospora reichwaldensis</name>
    <dbReference type="NCBI Taxonomy" id="3075516"/>
    <lineage>
        <taxon>Bacteria</taxon>
        <taxon>Bacillati</taxon>
        <taxon>Actinomycetota</taxon>
        <taxon>Actinomycetes</taxon>
        <taxon>Micromonosporales</taxon>
        <taxon>Micromonosporaceae</taxon>
        <taxon>Micromonospora</taxon>
    </lineage>
</organism>
<dbReference type="InterPro" id="IPR021441">
    <property type="entry name" value="DUF3090"/>
</dbReference>
<keyword evidence="3" id="KW-1185">Reference proteome</keyword>
<gene>
    <name evidence="2" type="ORF">RM555_30395</name>
</gene>
<feature type="region of interest" description="Disordered" evidence="1">
    <location>
        <begin position="119"/>
        <end position="142"/>
    </location>
</feature>
<evidence type="ECO:0000313" key="2">
    <source>
        <dbReference type="EMBL" id="MDT0533306.1"/>
    </source>
</evidence>
<comment type="caution">
    <text evidence="2">The sequence shown here is derived from an EMBL/GenBank/DDBJ whole genome shotgun (WGS) entry which is preliminary data.</text>
</comment>
<proteinExistence type="predicted"/>
<name>A0ABU2X6L7_9ACTN</name>
<accession>A0ABU2X6L7</accession>
<dbReference type="EMBL" id="JAVRFL010000062">
    <property type="protein sequence ID" value="MDT0533306.1"/>
    <property type="molecule type" value="Genomic_DNA"/>
</dbReference>
<evidence type="ECO:0000256" key="1">
    <source>
        <dbReference type="SAM" id="MobiDB-lite"/>
    </source>
</evidence>
<evidence type="ECO:0000313" key="3">
    <source>
        <dbReference type="Proteomes" id="UP001180973"/>
    </source>
</evidence>
<protein>
    <submittedName>
        <fullName evidence="2">DUF3090 domain-containing protein</fullName>
    </submittedName>
</protein>
<dbReference type="RefSeq" id="WP_311414930.1">
    <property type="nucleotide sequence ID" value="NZ_JAVRFL010000062.1"/>
</dbReference>
<reference evidence="2" key="1">
    <citation type="submission" date="2023-09" db="EMBL/GenBank/DDBJ databases">
        <title>30 novel species of actinomycetes from the DSMZ collection.</title>
        <authorList>
            <person name="Nouioui I."/>
        </authorList>
    </citation>
    <scope>NUCLEOTIDE SEQUENCE</scope>
    <source>
        <strain evidence="2">DSM 115977</strain>
    </source>
</reference>
<dbReference type="Pfam" id="PF11290">
    <property type="entry name" value="DUF3090"/>
    <property type="match status" value="1"/>
</dbReference>